<protein>
    <submittedName>
        <fullName evidence="2">Uncharacterized protein</fullName>
    </submittedName>
</protein>
<evidence type="ECO:0000256" key="1">
    <source>
        <dbReference type="SAM" id="Phobius"/>
    </source>
</evidence>
<keyword evidence="1" id="KW-1133">Transmembrane helix</keyword>
<accession>A0AAD5K800</accession>
<sequence length="95" mass="11157">MCISVCIYVFYLFMYVLCVGVLADCKYIKNMIYQSSGDTYQELVYMITFILGCCREHCIVIIIFFLQIKQTVFKIRKYTIFGYLVKFTAMTTTNA</sequence>
<dbReference type="Proteomes" id="UP001209540">
    <property type="component" value="Unassembled WGS sequence"/>
</dbReference>
<organism evidence="2 3">
    <name type="scientific">Phascolomyces articulosus</name>
    <dbReference type="NCBI Taxonomy" id="60185"/>
    <lineage>
        <taxon>Eukaryota</taxon>
        <taxon>Fungi</taxon>
        <taxon>Fungi incertae sedis</taxon>
        <taxon>Mucoromycota</taxon>
        <taxon>Mucoromycotina</taxon>
        <taxon>Mucoromycetes</taxon>
        <taxon>Mucorales</taxon>
        <taxon>Lichtheimiaceae</taxon>
        <taxon>Phascolomyces</taxon>
    </lineage>
</organism>
<reference evidence="2" key="2">
    <citation type="submission" date="2023-02" db="EMBL/GenBank/DDBJ databases">
        <authorList>
            <consortium name="DOE Joint Genome Institute"/>
            <person name="Mondo S.J."/>
            <person name="Chang Y."/>
            <person name="Wang Y."/>
            <person name="Ahrendt S."/>
            <person name="Andreopoulos W."/>
            <person name="Barry K."/>
            <person name="Beard J."/>
            <person name="Benny G.L."/>
            <person name="Blankenship S."/>
            <person name="Bonito G."/>
            <person name="Cuomo C."/>
            <person name="Desiro A."/>
            <person name="Gervers K.A."/>
            <person name="Hundley H."/>
            <person name="Kuo A."/>
            <person name="LaButti K."/>
            <person name="Lang B.F."/>
            <person name="Lipzen A."/>
            <person name="O'Donnell K."/>
            <person name="Pangilinan J."/>
            <person name="Reynolds N."/>
            <person name="Sandor L."/>
            <person name="Smith M.W."/>
            <person name="Tsang A."/>
            <person name="Grigoriev I.V."/>
            <person name="Stajich J.E."/>
            <person name="Spatafora J.W."/>
        </authorList>
    </citation>
    <scope>NUCLEOTIDE SEQUENCE</scope>
    <source>
        <strain evidence="2">RSA 2281</strain>
    </source>
</reference>
<evidence type="ECO:0000313" key="2">
    <source>
        <dbReference type="EMBL" id="KAI9272905.1"/>
    </source>
</evidence>
<comment type="caution">
    <text evidence="2">The sequence shown here is derived from an EMBL/GenBank/DDBJ whole genome shotgun (WGS) entry which is preliminary data.</text>
</comment>
<evidence type="ECO:0000313" key="3">
    <source>
        <dbReference type="Proteomes" id="UP001209540"/>
    </source>
</evidence>
<proteinExistence type="predicted"/>
<dbReference type="EMBL" id="JAIXMP010000005">
    <property type="protein sequence ID" value="KAI9272905.1"/>
    <property type="molecule type" value="Genomic_DNA"/>
</dbReference>
<dbReference type="AlphaFoldDB" id="A0AAD5K800"/>
<keyword evidence="3" id="KW-1185">Reference proteome</keyword>
<keyword evidence="1" id="KW-0472">Membrane</keyword>
<feature type="transmembrane region" description="Helical" evidence="1">
    <location>
        <begin position="5"/>
        <end position="23"/>
    </location>
</feature>
<name>A0AAD5K800_9FUNG</name>
<keyword evidence="1" id="KW-0812">Transmembrane</keyword>
<gene>
    <name evidence="2" type="ORF">BDA99DRAFT_279089</name>
</gene>
<reference evidence="2" key="1">
    <citation type="journal article" date="2022" name="IScience">
        <title>Evolution of zygomycete secretomes and the origins of terrestrial fungal ecologies.</title>
        <authorList>
            <person name="Chang Y."/>
            <person name="Wang Y."/>
            <person name="Mondo S."/>
            <person name="Ahrendt S."/>
            <person name="Andreopoulos W."/>
            <person name="Barry K."/>
            <person name="Beard J."/>
            <person name="Benny G.L."/>
            <person name="Blankenship S."/>
            <person name="Bonito G."/>
            <person name="Cuomo C."/>
            <person name="Desiro A."/>
            <person name="Gervers K.A."/>
            <person name="Hundley H."/>
            <person name="Kuo A."/>
            <person name="LaButti K."/>
            <person name="Lang B.F."/>
            <person name="Lipzen A."/>
            <person name="O'Donnell K."/>
            <person name="Pangilinan J."/>
            <person name="Reynolds N."/>
            <person name="Sandor L."/>
            <person name="Smith M.E."/>
            <person name="Tsang A."/>
            <person name="Grigoriev I.V."/>
            <person name="Stajich J.E."/>
            <person name="Spatafora J.W."/>
        </authorList>
    </citation>
    <scope>NUCLEOTIDE SEQUENCE</scope>
    <source>
        <strain evidence="2">RSA 2281</strain>
    </source>
</reference>
<feature type="transmembrane region" description="Helical" evidence="1">
    <location>
        <begin position="43"/>
        <end position="66"/>
    </location>
</feature>